<proteinExistence type="predicted"/>
<keyword evidence="2" id="KW-1185">Reference proteome</keyword>
<evidence type="ECO:0000313" key="1">
    <source>
        <dbReference type="EMBL" id="CAG8685930.1"/>
    </source>
</evidence>
<gene>
    <name evidence="1" type="ORF">AGERDE_LOCUS12877</name>
</gene>
<dbReference type="EMBL" id="CAJVPL010012053">
    <property type="protein sequence ID" value="CAG8685930.1"/>
    <property type="molecule type" value="Genomic_DNA"/>
</dbReference>
<sequence>SAEEILCGEATSSIVRVDVGRTELNIVGNLQCLIGDVALSTNIPSLLGRVVVKGLFGESSMFALGEL</sequence>
<comment type="caution">
    <text evidence="1">The sequence shown here is derived from an EMBL/GenBank/DDBJ whole genome shotgun (WGS) entry which is preliminary data.</text>
</comment>
<dbReference type="Proteomes" id="UP000789831">
    <property type="component" value="Unassembled WGS sequence"/>
</dbReference>
<dbReference type="AlphaFoldDB" id="A0A9N9HFQ4"/>
<feature type="non-terminal residue" evidence="1">
    <location>
        <position position="67"/>
    </location>
</feature>
<protein>
    <submittedName>
        <fullName evidence="1">8479_t:CDS:1</fullName>
    </submittedName>
</protein>
<accession>A0A9N9HFQ4</accession>
<evidence type="ECO:0000313" key="2">
    <source>
        <dbReference type="Proteomes" id="UP000789831"/>
    </source>
</evidence>
<organism evidence="1 2">
    <name type="scientific">Ambispora gerdemannii</name>
    <dbReference type="NCBI Taxonomy" id="144530"/>
    <lineage>
        <taxon>Eukaryota</taxon>
        <taxon>Fungi</taxon>
        <taxon>Fungi incertae sedis</taxon>
        <taxon>Mucoromycota</taxon>
        <taxon>Glomeromycotina</taxon>
        <taxon>Glomeromycetes</taxon>
        <taxon>Archaeosporales</taxon>
        <taxon>Ambisporaceae</taxon>
        <taxon>Ambispora</taxon>
    </lineage>
</organism>
<reference evidence="1" key="1">
    <citation type="submission" date="2021-06" db="EMBL/GenBank/DDBJ databases">
        <authorList>
            <person name="Kallberg Y."/>
            <person name="Tangrot J."/>
            <person name="Rosling A."/>
        </authorList>
    </citation>
    <scope>NUCLEOTIDE SEQUENCE</scope>
    <source>
        <strain evidence="1">MT106</strain>
    </source>
</reference>
<name>A0A9N9HFQ4_9GLOM</name>
<feature type="non-terminal residue" evidence="1">
    <location>
        <position position="1"/>
    </location>
</feature>